<protein>
    <submittedName>
        <fullName evidence="4">Cytochrome C family protein</fullName>
    </submittedName>
</protein>
<dbReference type="InterPro" id="IPR036280">
    <property type="entry name" value="Multihaem_cyt_sf"/>
</dbReference>
<dbReference type="PANTHER" id="PTHR35038">
    <property type="entry name" value="DISSIMILATORY SULFITE REDUCTASE SIRA"/>
    <property type="match status" value="1"/>
</dbReference>
<dbReference type="AlphaFoldDB" id="D5XEB5"/>
<keyword evidence="5" id="KW-1185">Reference proteome</keyword>
<evidence type="ECO:0000256" key="2">
    <source>
        <dbReference type="SAM" id="SignalP"/>
    </source>
</evidence>
<evidence type="ECO:0000256" key="1">
    <source>
        <dbReference type="ARBA" id="ARBA00022729"/>
    </source>
</evidence>
<dbReference type="SUPFAM" id="SSF48695">
    <property type="entry name" value="Multiheme cytochromes"/>
    <property type="match status" value="1"/>
</dbReference>
<evidence type="ECO:0000259" key="3">
    <source>
        <dbReference type="Pfam" id="PF09699"/>
    </source>
</evidence>
<feature type="domain" description="Doubled CXXCH motif" evidence="3">
    <location>
        <begin position="38"/>
        <end position="73"/>
    </location>
</feature>
<dbReference type="Gene3D" id="1.10.1130.10">
    <property type="entry name" value="Flavocytochrome C3, Chain A"/>
    <property type="match status" value="1"/>
</dbReference>
<dbReference type="PANTHER" id="PTHR35038:SF6">
    <property type="entry name" value="SURFACE LOCALIZED DECAHEME CYTOCHROME C LIPOPROTEIN"/>
    <property type="match status" value="1"/>
</dbReference>
<reference evidence="4 5" key="1">
    <citation type="submission" date="2010-05" db="EMBL/GenBank/DDBJ databases">
        <title>Complete sequence of Thermincola sp. JR.</title>
        <authorList>
            <consortium name="US DOE Joint Genome Institute"/>
            <person name="Lucas S."/>
            <person name="Copeland A."/>
            <person name="Lapidus A."/>
            <person name="Cheng J.-F."/>
            <person name="Bruce D."/>
            <person name="Goodwin L."/>
            <person name="Pitluck S."/>
            <person name="Chertkov O."/>
            <person name="Detter J.C."/>
            <person name="Han C."/>
            <person name="Tapia R."/>
            <person name="Land M."/>
            <person name="Hauser L."/>
            <person name="Kyrpides N."/>
            <person name="Mikhailova N."/>
            <person name="Hazen T.C."/>
            <person name="Woyke T."/>
        </authorList>
    </citation>
    <scope>NUCLEOTIDE SEQUENCE [LARGE SCALE GENOMIC DNA]</scope>
    <source>
        <strain evidence="4 5">JR</strain>
    </source>
</reference>
<feature type="chain" id="PRO_5003080002" evidence="2">
    <location>
        <begin position="25"/>
        <end position="363"/>
    </location>
</feature>
<evidence type="ECO:0000313" key="4">
    <source>
        <dbReference type="EMBL" id="ADG81986.1"/>
    </source>
</evidence>
<keyword evidence="1 2" id="KW-0732">Signal</keyword>
<dbReference type="eggNOG" id="ENOG502ZIY2">
    <property type="taxonomic scope" value="Bacteria"/>
</dbReference>
<dbReference type="HOGENOM" id="CLU_762759_0_0_9"/>
<name>D5XEB5_THEPJ</name>
<dbReference type="GO" id="GO:0016491">
    <property type="term" value="F:oxidoreductase activity"/>
    <property type="evidence" value="ECO:0007669"/>
    <property type="project" value="TreeGrafter"/>
</dbReference>
<dbReference type="STRING" id="635013.TherJR_1122"/>
<organism evidence="4 5">
    <name type="scientific">Thermincola potens (strain JR)</name>
    <dbReference type="NCBI Taxonomy" id="635013"/>
    <lineage>
        <taxon>Bacteria</taxon>
        <taxon>Bacillati</taxon>
        <taxon>Bacillota</taxon>
        <taxon>Clostridia</taxon>
        <taxon>Eubacteriales</taxon>
        <taxon>Thermincolaceae</taxon>
        <taxon>Thermincola</taxon>
    </lineage>
</organism>
<dbReference type="EMBL" id="CP002028">
    <property type="protein sequence ID" value="ADG81986.1"/>
    <property type="molecule type" value="Genomic_DNA"/>
</dbReference>
<dbReference type="NCBIfam" id="TIGR01905">
    <property type="entry name" value="paired_CXXCH_1"/>
    <property type="match status" value="1"/>
</dbReference>
<evidence type="ECO:0000313" key="5">
    <source>
        <dbReference type="Proteomes" id="UP000002377"/>
    </source>
</evidence>
<dbReference type="RefSeq" id="WP_013120005.1">
    <property type="nucleotide sequence ID" value="NC_014152.1"/>
</dbReference>
<sequence length="363" mass="39323" precursor="true">MKKWGLILALTAAAMLLLAPSALALSPPYTHGDFANNSKGCADCHVTHAATAQKLLKFGTNQTTFCLACHGQDAIGSPFDVRNGKIMKTANWDSTTGNVIDTLKWNDSAWVSPSLAGGFANSYDFGDSNTYKAVTSIHNVRGAQGAFGTISNVTTYEYVYGNTIPGGSGSLDFECGSCHDPHAGGAYTDDQADKNPRLLKEKLFNKTGLRVKMHIDPNTNVPTQYTSGFNGWCGGCHDIFNTESTARAGYVLEGGRTKYMHQFNRKVYDTVYGGNTNPYTVEWLALEVDGTDKEISCITCHRAHGSSAQALPASFTRYAAYKGYDNTGTTSTGLGSALLRLKQRDVCYKCHAEAKYNYYGYTP</sequence>
<accession>D5XEB5</accession>
<dbReference type="InterPro" id="IPR051829">
    <property type="entry name" value="Multiheme_Cytochr_ET"/>
</dbReference>
<feature type="signal peptide" evidence="2">
    <location>
        <begin position="1"/>
        <end position="24"/>
    </location>
</feature>
<dbReference type="Proteomes" id="UP000002377">
    <property type="component" value="Chromosome"/>
</dbReference>
<dbReference type="KEGG" id="tjr:TherJR_1122"/>
<gene>
    <name evidence="4" type="ordered locus">TherJR_1122</name>
</gene>
<dbReference type="Pfam" id="PF09699">
    <property type="entry name" value="Paired_CXXCH_1"/>
    <property type="match status" value="1"/>
</dbReference>
<dbReference type="InterPro" id="IPR010177">
    <property type="entry name" value="Paired_CXXCH_1"/>
</dbReference>
<proteinExistence type="predicted"/>